<organism evidence="2 3">
    <name type="scientific">Stegodyphus mimosarum</name>
    <name type="common">African social velvet spider</name>
    <dbReference type="NCBI Taxonomy" id="407821"/>
    <lineage>
        <taxon>Eukaryota</taxon>
        <taxon>Metazoa</taxon>
        <taxon>Ecdysozoa</taxon>
        <taxon>Arthropoda</taxon>
        <taxon>Chelicerata</taxon>
        <taxon>Arachnida</taxon>
        <taxon>Araneae</taxon>
        <taxon>Araneomorphae</taxon>
        <taxon>Entelegynae</taxon>
        <taxon>Eresoidea</taxon>
        <taxon>Eresidae</taxon>
        <taxon>Stegodyphus</taxon>
    </lineage>
</organism>
<feature type="compositionally biased region" description="Basic and acidic residues" evidence="1">
    <location>
        <begin position="1044"/>
        <end position="1067"/>
    </location>
</feature>
<name>A0A087TZZ3_STEMI</name>
<sequence>MLVQSNQSYFDKGPALSSHRTYKAIAALVSNELFAKLKFKQKVKKKVKSWEKYLPKKLSKVQKMTISRLKSKLKSSKVVDNALPPERGKRSIRLPARYLDSAVLAAGTEWVSPILVPEENVTKKSRKVSSETVEKKSVPENTKDSVSCAEKSTSEEEESSSDETVDTSDDLSDATVEHIKEECSKKFQQNCEYSEMSNRKNHTFDKTKVNNESVSNIGDDQNLLSDAVNPFAICSCLPCSRTVVYQKSKKDFICSCKITKDRDKMISLDESSKQNTNTFANNSLQSVSELPDSKISVQGEMPKLKSVSSSEETNMCSDTPGYISMPSVKKSGDVLLSNILPNSVTVQPKPYEPLSQNAPVSKSTIYVTNLGLKNSSGNIKQPFAVAPNDSLVPLPTVNSVSYGNNNIPSYPIHKIFNPLEENSSGALVSVPVSNMSDKLIFLVPVKAAANVGKTGQSSHVPLLPKIKPTETFEKPPVSSTIGPKGKLPILIRKITSDKVPNTSVVESGPALSFLNCNPVSTGKMPFAPTLSHPSAPKNTPSTSPVTFKLPKTVENTESNFLIQNGSPKLSSSISAVLNNTITTDKAPHILNSCNTSVTLSSPLQQVNPQGLQVKAYKLGDKFFLYPSVMPTKELRPKSSPVNNCAAIIASSTANPKTLPSVSPQVLPFNNINKENFKSQYQILQNGLAKQCIVGNQDPNESCLSSSSDQLKDAQTDACMLKTGSTESLPNCPLAATDCHNYYKTQKYCKRKPPSCNMKENLDMDIDIETVDDSFDGLSELRKASEILSESDISDNECESMYISNVDPFAISSQVKSLKERKRRLQIRCAFERLKNSSKSFKNANTCMEILAVACFVIKRATKQEKKLMCIKKWEQLRNAKLLKKLKQTINGIEEQNVRKVTKLQCIKFMAHDWLLRRRKRKSPLPSPKKKLKRFKLSELRKEAEKSSAVSSATEIDLEANLKKSVTNVSADAEEKSACSVQKELQSSNANEKKSEPESGCQRILRSSHRIKADDSSDVQVIDSSLKQSCEPVMNNKLTSTAKKRKEEAELTVKNKNKNENKQIRCERENEDDAAPELQSHKLSSKTTASSTFSSDDEPLVIDLSDNDDNDGDNDKNKKQLSVGKETVSIESKTTEQSLEKNKVQKRQYPGVIPLYHQMPLNDDAHSLVAARHHTLHPQRPANDSSPQKVSNTVQSSSCRQTFNSDINRVIHNPTNLKYDEHLRAEGECVNPKNVKQSVLFPLKSNNSHITSQKHDVEVSLTKEDLLSKATETARKVIGPCSVQRVHLKNGKTVYAYAPHEVPKLTSDKNSTVTSSHTMPIGLSHGGNNVRNLDDVFHAIDSISKGVPCVKNSSVSVPEEIILDDSDDEVQEIRDANSCAMEASEHKDTNIELQEHSEISNSNVNL</sequence>
<dbReference type="OrthoDB" id="10675708at2759"/>
<feature type="compositionally biased region" description="Low complexity" evidence="1">
    <location>
        <begin position="1084"/>
        <end position="1093"/>
    </location>
</feature>
<feature type="region of interest" description="Disordered" evidence="1">
    <location>
        <begin position="1378"/>
        <end position="1405"/>
    </location>
</feature>
<feature type="compositionally biased region" description="Basic and acidic residues" evidence="1">
    <location>
        <begin position="128"/>
        <end position="143"/>
    </location>
</feature>
<evidence type="ECO:0000256" key="1">
    <source>
        <dbReference type="SAM" id="MobiDB-lite"/>
    </source>
</evidence>
<feature type="region of interest" description="Disordered" evidence="1">
    <location>
        <begin position="1031"/>
        <end position="1144"/>
    </location>
</feature>
<gene>
    <name evidence="2" type="ORF">X975_07811</name>
</gene>
<feature type="compositionally biased region" description="Basic and acidic residues" evidence="1">
    <location>
        <begin position="1382"/>
        <end position="1397"/>
    </location>
</feature>
<feature type="non-terminal residue" evidence="2">
    <location>
        <position position="1405"/>
    </location>
</feature>
<feature type="compositionally biased region" description="Acidic residues" evidence="1">
    <location>
        <begin position="155"/>
        <end position="172"/>
    </location>
</feature>
<feature type="compositionally biased region" description="Polar residues" evidence="1">
    <location>
        <begin position="1181"/>
        <end position="1197"/>
    </location>
</feature>
<accession>A0A087TZZ3</accession>
<proteinExistence type="predicted"/>
<dbReference type="OMA" id="CAMEASE"/>
<evidence type="ECO:0000313" key="2">
    <source>
        <dbReference type="EMBL" id="KFM70682.1"/>
    </source>
</evidence>
<feature type="compositionally biased region" description="Acidic residues" evidence="1">
    <location>
        <begin position="1094"/>
        <end position="1111"/>
    </location>
</feature>
<evidence type="ECO:0000313" key="3">
    <source>
        <dbReference type="Proteomes" id="UP000054359"/>
    </source>
</evidence>
<reference evidence="2 3" key="1">
    <citation type="submission" date="2013-11" db="EMBL/GenBank/DDBJ databases">
        <title>Genome sequencing of Stegodyphus mimosarum.</title>
        <authorList>
            <person name="Bechsgaard J."/>
        </authorList>
    </citation>
    <scope>NUCLEOTIDE SEQUENCE [LARGE SCALE GENOMIC DNA]</scope>
</reference>
<dbReference type="Proteomes" id="UP000054359">
    <property type="component" value="Unassembled WGS sequence"/>
</dbReference>
<feature type="region of interest" description="Disordered" evidence="1">
    <location>
        <begin position="121"/>
        <end position="172"/>
    </location>
</feature>
<protein>
    <submittedName>
        <fullName evidence="2">Uncharacterized protein</fullName>
    </submittedName>
</protein>
<dbReference type="EMBL" id="KK117510">
    <property type="protein sequence ID" value="KFM70682.1"/>
    <property type="molecule type" value="Genomic_DNA"/>
</dbReference>
<keyword evidence="3" id="KW-1185">Reference proteome</keyword>
<feature type="region of interest" description="Disordered" evidence="1">
    <location>
        <begin position="1175"/>
        <end position="1197"/>
    </location>
</feature>